<dbReference type="InterPro" id="IPR010390">
    <property type="entry name" value="ABC-2_transporter-like"/>
</dbReference>
<evidence type="ECO:0000313" key="3">
    <source>
        <dbReference type="Proteomes" id="UP000547209"/>
    </source>
</evidence>
<feature type="transmembrane region" description="Helical" evidence="1">
    <location>
        <begin position="236"/>
        <end position="260"/>
    </location>
</feature>
<sequence length="272" mass="30668">MNPVVHLWQSVRAIGFATYKEWAAYRSHMAVSLLVGPVYFLVQYMIWHAIYEGKDAINGLTLAQMLSYFGIAAVVNYFAFDFADWNLQMLVRTGKFVTFALRPMPHWLFALAQKLGHRSLGFAIECVPVFLIFLFVFRIDLKPAAPGWAAISIALSFLMNFMVNYCVGLTAFWLVRAEGVRRVFLLLKDISAGLFVPLSFFPGWAQHVLFYLPFQFITYVPTRVYVGKYELAGMHLSLPGIVGLQAGATAIVAGLMLLLYRQALRRFTGVGV</sequence>
<protein>
    <submittedName>
        <fullName evidence="2">ABC-2 family transporter protein</fullName>
    </submittedName>
</protein>
<feature type="transmembrane region" description="Helical" evidence="1">
    <location>
        <begin position="62"/>
        <end position="80"/>
    </location>
</feature>
<keyword evidence="1" id="KW-0472">Membrane</keyword>
<feature type="transmembrane region" description="Helical" evidence="1">
    <location>
        <begin position="30"/>
        <end position="50"/>
    </location>
</feature>
<dbReference type="AlphaFoldDB" id="A0A7X0VDC8"/>
<gene>
    <name evidence="2" type="ORF">H7C19_02585</name>
</gene>
<keyword evidence="1" id="KW-0812">Transmembrane</keyword>
<evidence type="ECO:0000313" key="2">
    <source>
        <dbReference type="EMBL" id="MBB6669566.1"/>
    </source>
</evidence>
<feature type="transmembrane region" description="Helical" evidence="1">
    <location>
        <begin position="194"/>
        <end position="216"/>
    </location>
</feature>
<evidence type="ECO:0000256" key="1">
    <source>
        <dbReference type="SAM" id="Phobius"/>
    </source>
</evidence>
<dbReference type="EMBL" id="JACJVP010000002">
    <property type="protein sequence ID" value="MBB6669566.1"/>
    <property type="molecule type" value="Genomic_DNA"/>
</dbReference>
<feature type="transmembrane region" description="Helical" evidence="1">
    <location>
        <begin position="145"/>
        <end position="174"/>
    </location>
</feature>
<dbReference type="Proteomes" id="UP000547209">
    <property type="component" value="Unassembled WGS sequence"/>
</dbReference>
<feature type="transmembrane region" description="Helical" evidence="1">
    <location>
        <begin position="120"/>
        <end position="139"/>
    </location>
</feature>
<dbReference type="RefSeq" id="WP_185141015.1">
    <property type="nucleotide sequence ID" value="NZ_JACJVP010000002.1"/>
</dbReference>
<accession>A0A7X0VDC8</accession>
<dbReference type="Pfam" id="PF06182">
    <property type="entry name" value="ABC2_membrane_6"/>
    <property type="match status" value="1"/>
</dbReference>
<organism evidence="2 3">
    <name type="scientific">Cohnella nanjingensis</name>
    <dbReference type="NCBI Taxonomy" id="1387779"/>
    <lineage>
        <taxon>Bacteria</taxon>
        <taxon>Bacillati</taxon>
        <taxon>Bacillota</taxon>
        <taxon>Bacilli</taxon>
        <taxon>Bacillales</taxon>
        <taxon>Paenibacillaceae</taxon>
        <taxon>Cohnella</taxon>
    </lineage>
</organism>
<proteinExistence type="predicted"/>
<dbReference type="PANTHER" id="PTHR36832">
    <property type="entry name" value="SLR1174 PROTEIN-RELATED"/>
    <property type="match status" value="1"/>
</dbReference>
<comment type="caution">
    <text evidence="2">The sequence shown here is derived from an EMBL/GenBank/DDBJ whole genome shotgun (WGS) entry which is preliminary data.</text>
</comment>
<keyword evidence="1" id="KW-1133">Transmembrane helix</keyword>
<keyword evidence="3" id="KW-1185">Reference proteome</keyword>
<dbReference type="PANTHER" id="PTHR36832:SF1">
    <property type="entry name" value="SLR1174 PROTEIN"/>
    <property type="match status" value="1"/>
</dbReference>
<name>A0A7X0VDC8_9BACL</name>
<reference evidence="2 3" key="1">
    <citation type="submission" date="2020-08" db="EMBL/GenBank/DDBJ databases">
        <title>Cohnella phylogeny.</title>
        <authorList>
            <person name="Dunlap C."/>
        </authorList>
    </citation>
    <scope>NUCLEOTIDE SEQUENCE [LARGE SCALE GENOMIC DNA]</scope>
    <source>
        <strain evidence="2 3">DSM 28246</strain>
    </source>
</reference>